<dbReference type="GO" id="GO:0007234">
    <property type="term" value="P:osmosensory signaling via phosphorelay pathway"/>
    <property type="evidence" value="ECO:0007669"/>
    <property type="project" value="TreeGrafter"/>
</dbReference>
<dbReference type="InterPro" id="IPR004358">
    <property type="entry name" value="Sig_transdc_His_kin-like_C"/>
</dbReference>
<evidence type="ECO:0000256" key="7">
    <source>
        <dbReference type="SAM" id="Coils"/>
    </source>
</evidence>
<dbReference type="SUPFAM" id="SSF55785">
    <property type="entry name" value="PYP-like sensor domain (PAS domain)"/>
    <property type="match status" value="1"/>
</dbReference>
<dbReference type="GO" id="GO:0000155">
    <property type="term" value="F:phosphorelay sensor kinase activity"/>
    <property type="evidence" value="ECO:0007669"/>
    <property type="project" value="InterPro"/>
</dbReference>
<keyword evidence="7" id="KW-0175">Coiled coil</keyword>
<dbReference type="AlphaFoldDB" id="A0A4Q7NTY4"/>
<evidence type="ECO:0000259" key="10">
    <source>
        <dbReference type="PROSITE" id="PS50113"/>
    </source>
</evidence>
<dbReference type="InterPro" id="IPR003661">
    <property type="entry name" value="HisK_dim/P_dom"/>
</dbReference>
<protein>
    <recommendedName>
        <fullName evidence="2">histidine kinase</fullName>
        <ecNumber evidence="2">2.7.13.3</ecNumber>
    </recommendedName>
</protein>
<organism evidence="11 12">
    <name type="scientific">Aquimarina brevivitae</name>
    <dbReference type="NCBI Taxonomy" id="323412"/>
    <lineage>
        <taxon>Bacteria</taxon>
        <taxon>Pseudomonadati</taxon>
        <taxon>Bacteroidota</taxon>
        <taxon>Flavobacteriia</taxon>
        <taxon>Flavobacteriales</taxon>
        <taxon>Flavobacteriaceae</taxon>
        <taxon>Aquimarina</taxon>
    </lineage>
</organism>
<proteinExistence type="predicted"/>
<dbReference type="SMART" id="SM00387">
    <property type="entry name" value="HATPase_c"/>
    <property type="match status" value="1"/>
</dbReference>
<dbReference type="InterPro" id="IPR036097">
    <property type="entry name" value="HisK_dim/P_sf"/>
</dbReference>
<dbReference type="InterPro" id="IPR000700">
    <property type="entry name" value="PAS-assoc_C"/>
</dbReference>
<evidence type="ECO:0000256" key="6">
    <source>
        <dbReference type="ARBA" id="ARBA00023136"/>
    </source>
</evidence>
<evidence type="ECO:0000256" key="5">
    <source>
        <dbReference type="ARBA" id="ARBA00022777"/>
    </source>
</evidence>
<keyword evidence="3" id="KW-0597">Phosphoprotein</keyword>
<dbReference type="Gene3D" id="1.10.287.130">
    <property type="match status" value="1"/>
</dbReference>
<dbReference type="SMART" id="SM00388">
    <property type="entry name" value="HisKA"/>
    <property type="match status" value="1"/>
</dbReference>
<dbReference type="PROSITE" id="PS50112">
    <property type="entry name" value="PAS"/>
    <property type="match status" value="1"/>
</dbReference>
<dbReference type="Proteomes" id="UP000292262">
    <property type="component" value="Unassembled WGS sequence"/>
</dbReference>
<keyword evidence="6" id="KW-0472">Membrane</keyword>
<dbReference type="GO" id="GO:0000156">
    <property type="term" value="F:phosphorelay response regulator activity"/>
    <property type="evidence" value="ECO:0007669"/>
    <property type="project" value="TreeGrafter"/>
</dbReference>
<dbReference type="Pfam" id="PF02518">
    <property type="entry name" value="HATPase_c"/>
    <property type="match status" value="1"/>
</dbReference>
<evidence type="ECO:0000259" key="9">
    <source>
        <dbReference type="PROSITE" id="PS50112"/>
    </source>
</evidence>
<feature type="domain" description="Histidine kinase" evidence="8">
    <location>
        <begin position="182"/>
        <end position="394"/>
    </location>
</feature>
<dbReference type="Pfam" id="PF00512">
    <property type="entry name" value="HisKA"/>
    <property type="match status" value="1"/>
</dbReference>
<dbReference type="NCBIfam" id="TIGR00229">
    <property type="entry name" value="sensory_box"/>
    <property type="match status" value="1"/>
</dbReference>
<dbReference type="PRINTS" id="PR00344">
    <property type="entry name" value="BCTRLSENSOR"/>
</dbReference>
<dbReference type="RefSeq" id="WP_130287680.1">
    <property type="nucleotide sequence ID" value="NZ_SGXE01000006.1"/>
</dbReference>
<dbReference type="InterPro" id="IPR000014">
    <property type="entry name" value="PAS"/>
</dbReference>
<accession>A0A4Q7NTY4</accession>
<dbReference type="PROSITE" id="PS50113">
    <property type="entry name" value="PAC"/>
    <property type="match status" value="1"/>
</dbReference>
<dbReference type="PANTHER" id="PTHR42878:SF15">
    <property type="entry name" value="BACTERIOPHYTOCHROME"/>
    <property type="match status" value="1"/>
</dbReference>
<evidence type="ECO:0000313" key="11">
    <source>
        <dbReference type="EMBL" id="RZS90636.1"/>
    </source>
</evidence>
<dbReference type="CDD" id="cd00082">
    <property type="entry name" value="HisKA"/>
    <property type="match status" value="1"/>
</dbReference>
<dbReference type="InterPro" id="IPR003594">
    <property type="entry name" value="HATPase_dom"/>
</dbReference>
<feature type="coiled-coil region" evidence="7">
    <location>
        <begin position="141"/>
        <end position="179"/>
    </location>
</feature>
<comment type="catalytic activity">
    <reaction evidence="1">
        <text>ATP + protein L-histidine = ADP + protein N-phospho-L-histidine.</text>
        <dbReference type="EC" id="2.7.13.3"/>
    </reaction>
</comment>
<dbReference type="InterPro" id="IPR050351">
    <property type="entry name" value="BphY/WalK/GraS-like"/>
</dbReference>
<dbReference type="CDD" id="cd00130">
    <property type="entry name" value="PAS"/>
    <property type="match status" value="1"/>
</dbReference>
<dbReference type="EC" id="2.7.13.3" evidence="2"/>
<gene>
    <name evidence="11" type="ORF">EV197_3165</name>
</gene>
<dbReference type="Gene3D" id="3.30.450.20">
    <property type="entry name" value="PAS domain"/>
    <property type="match status" value="1"/>
</dbReference>
<evidence type="ECO:0000256" key="4">
    <source>
        <dbReference type="ARBA" id="ARBA00022679"/>
    </source>
</evidence>
<dbReference type="InterPro" id="IPR035965">
    <property type="entry name" value="PAS-like_dom_sf"/>
</dbReference>
<dbReference type="Pfam" id="PF13426">
    <property type="entry name" value="PAS_9"/>
    <property type="match status" value="1"/>
</dbReference>
<evidence type="ECO:0000256" key="1">
    <source>
        <dbReference type="ARBA" id="ARBA00000085"/>
    </source>
</evidence>
<dbReference type="PROSITE" id="PS50109">
    <property type="entry name" value="HIS_KIN"/>
    <property type="match status" value="1"/>
</dbReference>
<dbReference type="Gene3D" id="3.30.565.10">
    <property type="entry name" value="Histidine kinase-like ATPase, C-terminal domain"/>
    <property type="match status" value="1"/>
</dbReference>
<evidence type="ECO:0000313" key="12">
    <source>
        <dbReference type="Proteomes" id="UP000292262"/>
    </source>
</evidence>
<keyword evidence="12" id="KW-1185">Reference proteome</keyword>
<dbReference type="SUPFAM" id="SSF47384">
    <property type="entry name" value="Homodimeric domain of signal transducing histidine kinase"/>
    <property type="match status" value="1"/>
</dbReference>
<dbReference type="GO" id="GO:0016020">
    <property type="term" value="C:membrane"/>
    <property type="evidence" value="ECO:0007669"/>
    <property type="project" value="UniProtKB-SubCell"/>
</dbReference>
<dbReference type="InterPro" id="IPR036890">
    <property type="entry name" value="HATPase_C_sf"/>
</dbReference>
<keyword evidence="5" id="KW-0418">Kinase</keyword>
<dbReference type="EMBL" id="SGXE01000006">
    <property type="protein sequence ID" value="RZS90636.1"/>
    <property type="molecule type" value="Genomic_DNA"/>
</dbReference>
<dbReference type="OrthoDB" id="9804645at2"/>
<dbReference type="PANTHER" id="PTHR42878">
    <property type="entry name" value="TWO-COMPONENT HISTIDINE KINASE"/>
    <property type="match status" value="1"/>
</dbReference>
<evidence type="ECO:0000256" key="2">
    <source>
        <dbReference type="ARBA" id="ARBA00012438"/>
    </source>
</evidence>
<evidence type="ECO:0000259" key="8">
    <source>
        <dbReference type="PROSITE" id="PS50109"/>
    </source>
</evidence>
<feature type="domain" description="PAC" evidence="10">
    <location>
        <begin position="100"/>
        <end position="150"/>
    </location>
</feature>
<dbReference type="GO" id="GO:0030295">
    <property type="term" value="F:protein kinase activator activity"/>
    <property type="evidence" value="ECO:0007669"/>
    <property type="project" value="TreeGrafter"/>
</dbReference>
<dbReference type="SMART" id="SM00091">
    <property type="entry name" value="PAS"/>
    <property type="match status" value="1"/>
</dbReference>
<keyword evidence="4" id="KW-0808">Transferase</keyword>
<reference evidence="11 12" key="1">
    <citation type="submission" date="2019-02" db="EMBL/GenBank/DDBJ databases">
        <title>Genomic Encyclopedia of Type Strains, Phase IV (KMG-IV): sequencing the most valuable type-strain genomes for metagenomic binning, comparative biology and taxonomic classification.</title>
        <authorList>
            <person name="Goeker M."/>
        </authorList>
    </citation>
    <scope>NUCLEOTIDE SEQUENCE [LARGE SCALE GENOMIC DNA]</scope>
    <source>
        <strain evidence="11 12">DSM 17196</strain>
    </source>
</reference>
<name>A0A4Q7NTY4_9FLAO</name>
<sequence length="394" mass="45480">MATKNKNNTTTNAEIPKDWSDYQHIDLDGDIYKQIFNYSIIPTIVHDLQMNILNVNDSAVSAFGFSEEEFLEKSVFELHTEDEINHSNVILQKMKNKEQLSIETKFKRKDGSFFYAKATPRKYLVGNKPLIHVFIEDITERKIAAQQLQEYNQALEQQIAKVKSHAKQLEAKNKELKDFSYVAAHDLKAPITNISVLSEMLQLTEVKDEQDLEIFERLKKNINRLHNTIYTLNDVLNFKSTLKNKKETLNIKEVFDEVKKSIAEQIKAANASIEEDFEAIEQFTFSYIHLKSILQNLLTNALKYRDPERPLLITIKTTRENGQLCLSVKDNGLGFNSEKYEEKVFGLFKRLHTHVDGKGVGMYIVKSIVEANDGEIFVHSIPDKGTEFRIMLKI</sequence>
<dbReference type="InterPro" id="IPR005467">
    <property type="entry name" value="His_kinase_dom"/>
</dbReference>
<feature type="domain" description="PAS" evidence="9">
    <location>
        <begin position="28"/>
        <end position="98"/>
    </location>
</feature>
<evidence type="ECO:0000256" key="3">
    <source>
        <dbReference type="ARBA" id="ARBA00022553"/>
    </source>
</evidence>
<comment type="caution">
    <text evidence="11">The sequence shown here is derived from an EMBL/GenBank/DDBJ whole genome shotgun (WGS) entry which is preliminary data.</text>
</comment>
<dbReference type="SUPFAM" id="SSF55874">
    <property type="entry name" value="ATPase domain of HSP90 chaperone/DNA topoisomerase II/histidine kinase"/>
    <property type="match status" value="1"/>
</dbReference>